<organism evidence="1 2">
    <name type="scientific">Hibiscus sabdariffa</name>
    <name type="common">roselle</name>
    <dbReference type="NCBI Taxonomy" id="183260"/>
    <lineage>
        <taxon>Eukaryota</taxon>
        <taxon>Viridiplantae</taxon>
        <taxon>Streptophyta</taxon>
        <taxon>Embryophyta</taxon>
        <taxon>Tracheophyta</taxon>
        <taxon>Spermatophyta</taxon>
        <taxon>Magnoliopsida</taxon>
        <taxon>eudicotyledons</taxon>
        <taxon>Gunneridae</taxon>
        <taxon>Pentapetalae</taxon>
        <taxon>rosids</taxon>
        <taxon>malvids</taxon>
        <taxon>Malvales</taxon>
        <taxon>Malvaceae</taxon>
        <taxon>Malvoideae</taxon>
        <taxon>Hibiscus</taxon>
    </lineage>
</organism>
<comment type="caution">
    <text evidence="1">The sequence shown here is derived from an EMBL/GenBank/DDBJ whole genome shotgun (WGS) entry which is preliminary data.</text>
</comment>
<keyword evidence="2" id="KW-1185">Reference proteome</keyword>
<gene>
    <name evidence="1" type="ORF">V6N12_029962</name>
</gene>
<evidence type="ECO:0000313" key="2">
    <source>
        <dbReference type="Proteomes" id="UP001472677"/>
    </source>
</evidence>
<evidence type="ECO:0000313" key="1">
    <source>
        <dbReference type="EMBL" id="KAK8500245.1"/>
    </source>
</evidence>
<proteinExistence type="predicted"/>
<dbReference type="EMBL" id="JBBPBM010000221">
    <property type="protein sequence ID" value="KAK8500245.1"/>
    <property type="molecule type" value="Genomic_DNA"/>
</dbReference>
<reference evidence="1 2" key="1">
    <citation type="journal article" date="2024" name="G3 (Bethesda)">
        <title>Genome assembly of Hibiscus sabdariffa L. provides insights into metabolisms of medicinal natural products.</title>
        <authorList>
            <person name="Kim T."/>
        </authorList>
    </citation>
    <scope>NUCLEOTIDE SEQUENCE [LARGE SCALE GENOMIC DNA]</scope>
    <source>
        <strain evidence="1">TK-2024</strain>
        <tissue evidence="1">Old leaves</tissue>
    </source>
</reference>
<accession>A0ABR2B0H8</accession>
<name>A0ABR2B0H8_9ROSI</name>
<dbReference type="Proteomes" id="UP001472677">
    <property type="component" value="Unassembled WGS sequence"/>
</dbReference>
<sequence>MEALSSVSDTRFFSFPFLPSGLFQDWLHRCPHLSWDYHLLDEDQKSPLLKLPTRVGSSGFPLLQPSRTSAIASFVQVVDA</sequence>
<protein>
    <submittedName>
        <fullName evidence="1">Uncharacterized protein</fullName>
    </submittedName>
</protein>